<dbReference type="PANTHER" id="PTHR35176">
    <property type="entry name" value="HEME OXYGENASE HI_0854-RELATED"/>
    <property type="match status" value="1"/>
</dbReference>
<dbReference type="PANTHER" id="PTHR35176:SF4">
    <property type="entry name" value="PYRIDOXAMINE 5'-PHOSPHATE OXIDASE-RELATED FMN-BINDING"/>
    <property type="match status" value="1"/>
</dbReference>
<dbReference type="RefSeq" id="WP_202237471.1">
    <property type="nucleotide sequence ID" value="NZ_AP018365.1"/>
</dbReference>
<dbReference type="Pfam" id="PF01243">
    <property type="entry name" value="PNPOx_N"/>
    <property type="match status" value="1"/>
</dbReference>
<reference evidence="3 4" key="1">
    <citation type="journal article" date="2010" name="J. Bacteriol.">
        <title>Biochemical characterization of a novel indole prenyltransferase from Streptomyces sp. SN-593.</title>
        <authorList>
            <person name="Takahashi S."/>
            <person name="Takagi H."/>
            <person name="Toyoda A."/>
            <person name="Uramoto M."/>
            <person name="Nogawa T."/>
            <person name="Ueki M."/>
            <person name="Sakaki Y."/>
            <person name="Osada H."/>
        </authorList>
    </citation>
    <scope>NUCLEOTIDE SEQUENCE [LARGE SCALE GENOMIC DNA]</scope>
    <source>
        <strain evidence="3 4">SN-593</strain>
    </source>
</reference>
<reference evidence="3 4" key="2">
    <citation type="journal article" date="2011" name="J. Antibiot.">
        <title>Furaquinocins I and J: novel polyketide isoprenoid hybrid compounds from Streptomyces reveromyceticus SN-593.</title>
        <authorList>
            <person name="Panthee S."/>
            <person name="Takahashi S."/>
            <person name="Takagi H."/>
            <person name="Nogawa T."/>
            <person name="Oowada E."/>
            <person name="Uramoto M."/>
            <person name="Osada H."/>
        </authorList>
    </citation>
    <scope>NUCLEOTIDE SEQUENCE [LARGE SCALE GENOMIC DNA]</scope>
    <source>
        <strain evidence="3 4">SN-593</strain>
    </source>
</reference>
<evidence type="ECO:0000313" key="3">
    <source>
        <dbReference type="EMBL" id="BBB01556.1"/>
    </source>
</evidence>
<dbReference type="InterPro" id="IPR011576">
    <property type="entry name" value="Pyridox_Oxase_N"/>
</dbReference>
<sequence>MGTGRRDGTVTGVLDRRFSEPTAEPSTWAQVREVLAGAGTYWLTTVRADGRPHLTPLIAVWHREALYFCTGEGEQKARNLAAHAQVVLATGGSSLDDGLDVAVEGTAVRVTGRPRVAELAAAWREKYGEEWRFEALEDGFRHPGPDGAAHGPVLVFEVAPTAVFAFRKGGTYAQTRFRLP</sequence>
<protein>
    <recommendedName>
        <fullName evidence="2">Pyridoxamine 5'-phosphate oxidase N-terminal domain-containing protein</fullName>
    </recommendedName>
</protein>
<dbReference type="KEGG" id="arev:RVR_9032"/>
<dbReference type="AlphaFoldDB" id="A0A7U3VS64"/>
<dbReference type="Proteomes" id="UP000595703">
    <property type="component" value="Chromosome"/>
</dbReference>
<keyword evidence="1" id="KW-0560">Oxidoreductase</keyword>
<reference evidence="3 4" key="3">
    <citation type="journal article" date="2011" name="Nat. Chem. Biol.">
        <title>Reveromycin A biosynthesis uses RevG and RevJ for stereospecific spiroacetal formation.</title>
        <authorList>
            <person name="Takahashi S."/>
            <person name="Toyoda A."/>
            <person name="Sekiyama Y."/>
            <person name="Takagi H."/>
            <person name="Nogawa T."/>
            <person name="Uramoto M."/>
            <person name="Suzuki R."/>
            <person name="Koshino H."/>
            <person name="Kumano T."/>
            <person name="Panthee S."/>
            <person name="Dairi T."/>
            <person name="Ishikawa J."/>
            <person name="Ikeda H."/>
            <person name="Sakaki Y."/>
            <person name="Osada H."/>
        </authorList>
    </citation>
    <scope>NUCLEOTIDE SEQUENCE [LARGE SCALE GENOMIC DNA]</scope>
    <source>
        <strain evidence="3 4">SN-593</strain>
    </source>
</reference>
<proteinExistence type="predicted"/>
<dbReference type="Gene3D" id="2.30.110.10">
    <property type="entry name" value="Electron Transport, Fmn-binding Protein, Chain A"/>
    <property type="match status" value="1"/>
</dbReference>
<dbReference type="GO" id="GO:0070967">
    <property type="term" value="F:coenzyme F420 binding"/>
    <property type="evidence" value="ECO:0007669"/>
    <property type="project" value="TreeGrafter"/>
</dbReference>
<keyword evidence="4" id="KW-1185">Reference proteome</keyword>
<evidence type="ECO:0000256" key="1">
    <source>
        <dbReference type="ARBA" id="ARBA00023002"/>
    </source>
</evidence>
<gene>
    <name evidence="3" type="ORF">RVR_9032</name>
</gene>
<evidence type="ECO:0000313" key="4">
    <source>
        <dbReference type="Proteomes" id="UP000595703"/>
    </source>
</evidence>
<organism evidence="3 4">
    <name type="scientific">Actinacidiphila reveromycinica</name>
    <dbReference type="NCBI Taxonomy" id="659352"/>
    <lineage>
        <taxon>Bacteria</taxon>
        <taxon>Bacillati</taxon>
        <taxon>Actinomycetota</taxon>
        <taxon>Actinomycetes</taxon>
        <taxon>Kitasatosporales</taxon>
        <taxon>Streptomycetaceae</taxon>
        <taxon>Actinacidiphila</taxon>
    </lineage>
</organism>
<dbReference type="SUPFAM" id="SSF50475">
    <property type="entry name" value="FMN-binding split barrel"/>
    <property type="match status" value="1"/>
</dbReference>
<evidence type="ECO:0000259" key="2">
    <source>
        <dbReference type="Pfam" id="PF01243"/>
    </source>
</evidence>
<dbReference type="InterPro" id="IPR052019">
    <property type="entry name" value="F420H2_bilvrd_red/Heme_oxyg"/>
</dbReference>
<reference evidence="3 4" key="4">
    <citation type="journal article" date="2020" name="Sci. Rep.">
        <title>beta-carboline chemical signals induce reveromycin production through a LuxR family regulator in Streptomyces sp. SN-593.</title>
        <authorList>
            <person name="Panthee S."/>
            <person name="Kito N."/>
            <person name="Hayashi T."/>
            <person name="Shimizu T."/>
            <person name="Ishikawa J."/>
            <person name="Hamamoto H."/>
            <person name="Osada H."/>
            <person name="Takahashi S."/>
        </authorList>
    </citation>
    <scope>NUCLEOTIDE SEQUENCE [LARGE SCALE GENOMIC DNA]</scope>
    <source>
        <strain evidence="3 4">SN-593</strain>
    </source>
</reference>
<dbReference type="EMBL" id="AP018365">
    <property type="protein sequence ID" value="BBB01556.1"/>
    <property type="molecule type" value="Genomic_DNA"/>
</dbReference>
<feature type="domain" description="Pyridoxamine 5'-phosphate oxidase N-terminal" evidence="2">
    <location>
        <begin position="29"/>
        <end position="164"/>
    </location>
</feature>
<dbReference type="GO" id="GO:0016627">
    <property type="term" value="F:oxidoreductase activity, acting on the CH-CH group of donors"/>
    <property type="evidence" value="ECO:0007669"/>
    <property type="project" value="TreeGrafter"/>
</dbReference>
<dbReference type="GO" id="GO:0005829">
    <property type="term" value="C:cytosol"/>
    <property type="evidence" value="ECO:0007669"/>
    <property type="project" value="TreeGrafter"/>
</dbReference>
<accession>A0A7U3VS64</accession>
<name>A0A7U3VS64_9ACTN</name>
<dbReference type="InterPro" id="IPR012349">
    <property type="entry name" value="Split_barrel_FMN-bd"/>
</dbReference>